<feature type="compositionally biased region" description="Polar residues" evidence="1">
    <location>
        <begin position="133"/>
        <end position="144"/>
    </location>
</feature>
<evidence type="ECO:0000256" key="1">
    <source>
        <dbReference type="SAM" id="MobiDB-lite"/>
    </source>
</evidence>
<dbReference type="Proteomes" id="UP001215598">
    <property type="component" value="Unassembled WGS sequence"/>
</dbReference>
<dbReference type="EMBL" id="JARKIB010000230">
    <property type="protein sequence ID" value="KAJ7721393.1"/>
    <property type="molecule type" value="Genomic_DNA"/>
</dbReference>
<organism evidence="2 3">
    <name type="scientific">Mycena metata</name>
    <dbReference type="NCBI Taxonomy" id="1033252"/>
    <lineage>
        <taxon>Eukaryota</taxon>
        <taxon>Fungi</taxon>
        <taxon>Dikarya</taxon>
        <taxon>Basidiomycota</taxon>
        <taxon>Agaricomycotina</taxon>
        <taxon>Agaricomycetes</taxon>
        <taxon>Agaricomycetidae</taxon>
        <taxon>Agaricales</taxon>
        <taxon>Marasmiineae</taxon>
        <taxon>Mycenaceae</taxon>
        <taxon>Mycena</taxon>
    </lineage>
</organism>
<protein>
    <submittedName>
        <fullName evidence="2">Uncharacterized protein</fullName>
    </submittedName>
</protein>
<dbReference type="AlphaFoldDB" id="A0AAD7MKK0"/>
<feature type="region of interest" description="Disordered" evidence="1">
    <location>
        <begin position="1"/>
        <end position="105"/>
    </location>
</feature>
<feature type="compositionally biased region" description="Polar residues" evidence="1">
    <location>
        <begin position="151"/>
        <end position="178"/>
    </location>
</feature>
<evidence type="ECO:0000313" key="2">
    <source>
        <dbReference type="EMBL" id="KAJ7721393.1"/>
    </source>
</evidence>
<keyword evidence="3" id="KW-1185">Reference proteome</keyword>
<name>A0AAD7MKK0_9AGAR</name>
<sequence length="316" mass="33636">MALAGKAAGLDVGMWSGPSAAAGTSRTLVVKPSPFAASESPSPPTARSTKRTSSPPRTHSPPLSSRPRRTPAPGLRLVALISWPRTRLQRTPPARGGGREMGRRRRSGGVIDRCYCCLGSRVLIQSLMKRLSYSTRSPNPSASRTADPHRPTTSSAPKAMDSSTSASNTPTRRYRSAPSSASLSWTPFLVDNVIPPRRLVFPQSRARGGSMSPESGYARPDFGFSRGGLMSPNFGRSEGAGHSPIMEDELVLRAPPRLTTPTHLRAYAELEGDDSFVDAGGEIEIEDDWVDPVSQGPPSPVAVASPPPPSRSCFGI</sequence>
<reference evidence="2" key="1">
    <citation type="submission" date="2023-03" db="EMBL/GenBank/DDBJ databases">
        <title>Massive genome expansion in bonnet fungi (Mycena s.s.) driven by repeated elements and novel gene families across ecological guilds.</title>
        <authorList>
            <consortium name="Lawrence Berkeley National Laboratory"/>
            <person name="Harder C.B."/>
            <person name="Miyauchi S."/>
            <person name="Viragh M."/>
            <person name="Kuo A."/>
            <person name="Thoen E."/>
            <person name="Andreopoulos B."/>
            <person name="Lu D."/>
            <person name="Skrede I."/>
            <person name="Drula E."/>
            <person name="Henrissat B."/>
            <person name="Morin E."/>
            <person name="Kohler A."/>
            <person name="Barry K."/>
            <person name="LaButti K."/>
            <person name="Morin E."/>
            <person name="Salamov A."/>
            <person name="Lipzen A."/>
            <person name="Mereny Z."/>
            <person name="Hegedus B."/>
            <person name="Baldrian P."/>
            <person name="Stursova M."/>
            <person name="Weitz H."/>
            <person name="Taylor A."/>
            <person name="Grigoriev I.V."/>
            <person name="Nagy L.G."/>
            <person name="Martin F."/>
            <person name="Kauserud H."/>
        </authorList>
    </citation>
    <scope>NUCLEOTIDE SEQUENCE</scope>
    <source>
        <strain evidence="2">CBHHK182m</strain>
    </source>
</reference>
<feature type="compositionally biased region" description="Pro residues" evidence="1">
    <location>
        <begin position="295"/>
        <end position="310"/>
    </location>
</feature>
<feature type="region of interest" description="Disordered" evidence="1">
    <location>
        <begin position="290"/>
        <end position="316"/>
    </location>
</feature>
<accession>A0AAD7MKK0</accession>
<comment type="caution">
    <text evidence="2">The sequence shown here is derived from an EMBL/GenBank/DDBJ whole genome shotgun (WGS) entry which is preliminary data.</text>
</comment>
<gene>
    <name evidence="2" type="ORF">B0H16DRAFT_376001</name>
</gene>
<proteinExistence type="predicted"/>
<evidence type="ECO:0000313" key="3">
    <source>
        <dbReference type="Proteomes" id="UP001215598"/>
    </source>
</evidence>
<feature type="region of interest" description="Disordered" evidence="1">
    <location>
        <begin position="133"/>
        <end position="178"/>
    </location>
</feature>
<feature type="compositionally biased region" description="Low complexity" evidence="1">
    <location>
        <begin position="32"/>
        <end position="65"/>
    </location>
</feature>